<dbReference type="InterPro" id="IPR001509">
    <property type="entry name" value="Epimerase_deHydtase"/>
</dbReference>
<evidence type="ECO:0000313" key="14">
    <source>
        <dbReference type="Proteomes" id="UP001083770"/>
    </source>
</evidence>
<dbReference type="EMBL" id="JAPWGW010000001">
    <property type="protein sequence ID" value="MCZ4297349.1"/>
    <property type="molecule type" value="Genomic_DNA"/>
</dbReference>
<name>A0ABT4LSK9_9PROT</name>
<evidence type="ECO:0000256" key="3">
    <source>
        <dbReference type="ARBA" id="ARBA00004947"/>
    </source>
</evidence>
<dbReference type="Pfam" id="PF01370">
    <property type="entry name" value="Epimerase"/>
    <property type="match status" value="1"/>
</dbReference>
<dbReference type="NCBIfam" id="TIGR01179">
    <property type="entry name" value="galE"/>
    <property type="match status" value="1"/>
</dbReference>
<protein>
    <recommendedName>
        <fullName evidence="6 10">UDP-glucose 4-epimerase</fullName>
        <ecNumber evidence="5 10">5.1.3.2</ecNumber>
    </recommendedName>
</protein>
<dbReference type="PANTHER" id="PTHR43725:SF53">
    <property type="entry name" value="UDP-ARABINOSE 4-EPIMERASE 1"/>
    <property type="match status" value="1"/>
</dbReference>
<evidence type="ECO:0000256" key="1">
    <source>
        <dbReference type="ARBA" id="ARBA00000083"/>
    </source>
</evidence>
<dbReference type="InterPro" id="IPR005886">
    <property type="entry name" value="UDP_G4E"/>
</dbReference>
<proteinExistence type="inferred from homology"/>
<keyword evidence="8 10" id="KW-0413">Isomerase</keyword>
<evidence type="ECO:0000256" key="11">
    <source>
        <dbReference type="SAM" id="MobiDB-lite"/>
    </source>
</evidence>
<evidence type="ECO:0000259" key="12">
    <source>
        <dbReference type="Pfam" id="PF01370"/>
    </source>
</evidence>
<evidence type="ECO:0000256" key="2">
    <source>
        <dbReference type="ARBA" id="ARBA00001911"/>
    </source>
</evidence>
<feature type="domain" description="NAD-dependent epimerase/dehydratase" evidence="12">
    <location>
        <begin position="5"/>
        <end position="252"/>
    </location>
</feature>
<evidence type="ECO:0000256" key="9">
    <source>
        <dbReference type="ARBA" id="ARBA00023277"/>
    </source>
</evidence>
<evidence type="ECO:0000256" key="5">
    <source>
        <dbReference type="ARBA" id="ARBA00013189"/>
    </source>
</evidence>
<keyword evidence="7 10" id="KW-0520">NAD</keyword>
<comment type="similarity">
    <text evidence="4 10">Belongs to the NAD(P)-dependent epimerase/dehydratase family.</text>
</comment>
<evidence type="ECO:0000256" key="4">
    <source>
        <dbReference type="ARBA" id="ARBA00007637"/>
    </source>
</evidence>
<gene>
    <name evidence="13" type="primary">galE</name>
    <name evidence="13" type="ORF">O4G74_04695</name>
</gene>
<feature type="region of interest" description="Disordered" evidence="11">
    <location>
        <begin position="269"/>
        <end position="292"/>
    </location>
</feature>
<organism evidence="13 14">
    <name type="scientific">Henriciella marina</name>
    <dbReference type="NCBI Taxonomy" id="453851"/>
    <lineage>
        <taxon>Bacteria</taxon>
        <taxon>Pseudomonadati</taxon>
        <taxon>Pseudomonadota</taxon>
        <taxon>Alphaproteobacteria</taxon>
        <taxon>Hyphomonadales</taxon>
        <taxon>Hyphomonadaceae</taxon>
        <taxon>Henriciella</taxon>
    </lineage>
</organism>
<dbReference type="InterPro" id="IPR036291">
    <property type="entry name" value="NAD(P)-bd_dom_sf"/>
</dbReference>
<comment type="cofactor">
    <cofactor evidence="2 10">
        <name>NAD(+)</name>
        <dbReference type="ChEBI" id="CHEBI:57540"/>
    </cofactor>
</comment>
<dbReference type="Gene3D" id="3.40.50.720">
    <property type="entry name" value="NAD(P)-binding Rossmann-like Domain"/>
    <property type="match status" value="1"/>
</dbReference>
<dbReference type="EC" id="5.1.3.2" evidence="5 10"/>
<comment type="subunit">
    <text evidence="10">Homodimer.</text>
</comment>
<dbReference type="RefSeq" id="WP_269401494.1">
    <property type="nucleotide sequence ID" value="NZ_JAPWGW010000001.1"/>
</dbReference>
<dbReference type="Gene3D" id="3.90.25.10">
    <property type="entry name" value="UDP-galactose 4-epimerase, domain 1"/>
    <property type="match status" value="1"/>
</dbReference>
<comment type="catalytic activity">
    <reaction evidence="1 10">
        <text>UDP-alpha-D-glucose = UDP-alpha-D-galactose</text>
        <dbReference type="Rhea" id="RHEA:22168"/>
        <dbReference type="ChEBI" id="CHEBI:58885"/>
        <dbReference type="ChEBI" id="CHEBI:66914"/>
        <dbReference type="EC" id="5.1.3.2"/>
    </reaction>
</comment>
<dbReference type="GO" id="GO:0003978">
    <property type="term" value="F:UDP-glucose 4-epimerase activity"/>
    <property type="evidence" value="ECO:0007669"/>
    <property type="project" value="UniProtKB-EC"/>
</dbReference>
<keyword evidence="14" id="KW-1185">Reference proteome</keyword>
<sequence>MTKTVLVTGGAGYVGSHSCKAFAEAGWNIVVYDNLSRGWRDFVRWGDLIEGDLHDTAKLTEVLRDAKPDAVAHFAAFAYVAESMKQPEIYYQNNVAGTLSLLEAMRAADVRRLVFSSSCATYGVHEELITEETPQAPINPYGASKMIAERMIQDFGMAHGLKSVILRYFNAGGADPAGEIGERHDPEPHVIPLAIMGAMDGTFTFTINGTDFDTRDGTPVRDYVHVSDLADAHWRALDYLDAGGESDVFNLGTGRGVSVSELADAVSRVAGKPVPRQSGARRPGDPPSLVASAAKAERVLGWRPERSDIDTILETAWAWHQKDNHKSRPDN</sequence>
<dbReference type="SUPFAM" id="SSF51735">
    <property type="entry name" value="NAD(P)-binding Rossmann-fold domains"/>
    <property type="match status" value="1"/>
</dbReference>
<dbReference type="PANTHER" id="PTHR43725">
    <property type="entry name" value="UDP-GLUCOSE 4-EPIMERASE"/>
    <property type="match status" value="1"/>
</dbReference>
<dbReference type="CDD" id="cd05247">
    <property type="entry name" value="UDP_G4E_1_SDR_e"/>
    <property type="match status" value="1"/>
</dbReference>
<comment type="caution">
    <text evidence="13">The sequence shown here is derived from an EMBL/GenBank/DDBJ whole genome shotgun (WGS) entry which is preliminary data.</text>
</comment>
<keyword evidence="9 10" id="KW-0119">Carbohydrate metabolism</keyword>
<evidence type="ECO:0000256" key="6">
    <source>
        <dbReference type="ARBA" id="ARBA00018569"/>
    </source>
</evidence>
<dbReference type="Proteomes" id="UP001083770">
    <property type="component" value="Unassembled WGS sequence"/>
</dbReference>
<reference evidence="13" key="1">
    <citation type="submission" date="2022-12" db="EMBL/GenBank/DDBJ databases">
        <title>Bacterial isolates from different developmental stages of Nematostella vectensis.</title>
        <authorList>
            <person name="Fraune S."/>
        </authorList>
    </citation>
    <scope>NUCLEOTIDE SEQUENCE</scope>
    <source>
        <strain evidence="13">G21632-S1</strain>
    </source>
</reference>
<evidence type="ECO:0000313" key="13">
    <source>
        <dbReference type="EMBL" id="MCZ4297349.1"/>
    </source>
</evidence>
<accession>A0ABT4LSK9</accession>
<evidence type="ECO:0000256" key="8">
    <source>
        <dbReference type="ARBA" id="ARBA00023235"/>
    </source>
</evidence>
<comment type="pathway">
    <text evidence="3 10">Carbohydrate metabolism; galactose metabolism.</text>
</comment>
<evidence type="ECO:0000256" key="7">
    <source>
        <dbReference type="ARBA" id="ARBA00023027"/>
    </source>
</evidence>
<evidence type="ECO:0000256" key="10">
    <source>
        <dbReference type="RuleBase" id="RU366046"/>
    </source>
</evidence>